<keyword evidence="3" id="KW-1185">Reference proteome</keyword>
<dbReference type="AlphaFoldDB" id="A0A547PUU2"/>
<proteinExistence type="predicted"/>
<name>A0A547PUU2_9RHOB</name>
<organism evidence="2 3">
    <name type="scientific">Palleronia caenipelagi</name>
    <dbReference type="NCBI Taxonomy" id="2489174"/>
    <lineage>
        <taxon>Bacteria</taxon>
        <taxon>Pseudomonadati</taxon>
        <taxon>Pseudomonadota</taxon>
        <taxon>Alphaproteobacteria</taxon>
        <taxon>Rhodobacterales</taxon>
        <taxon>Roseobacteraceae</taxon>
        <taxon>Palleronia</taxon>
    </lineage>
</organism>
<dbReference type="InterPro" id="IPR009003">
    <property type="entry name" value="Peptidase_S1_PA"/>
</dbReference>
<gene>
    <name evidence="2" type="ORF">FEV53_12245</name>
</gene>
<evidence type="ECO:0000313" key="3">
    <source>
        <dbReference type="Proteomes" id="UP000318590"/>
    </source>
</evidence>
<sequence>MVARAGKPAQVQSVNSTFNLTALAFTASIQARALPFGRDGVALNADIKIAGFPERDLLDGLTVGRGVVSSMKRLGRDETSIQISAPVQPGNSGGPAINS</sequence>
<feature type="region of interest" description="Disordered" evidence="1">
    <location>
        <begin position="79"/>
        <end position="99"/>
    </location>
</feature>
<dbReference type="Proteomes" id="UP000318590">
    <property type="component" value="Unassembled WGS sequence"/>
</dbReference>
<accession>A0A547PUU2</accession>
<dbReference type="OrthoDB" id="6810892at2"/>
<dbReference type="Pfam" id="PF13365">
    <property type="entry name" value="Trypsin_2"/>
    <property type="match status" value="1"/>
</dbReference>
<evidence type="ECO:0000256" key="1">
    <source>
        <dbReference type="SAM" id="MobiDB-lite"/>
    </source>
</evidence>
<comment type="caution">
    <text evidence="2">The sequence shown here is derived from an EMBL/GenBank/DDBJ whole genome shotgun (WGS) entry which is preliminary data.</text>
</comment>
<dbReference type="EMBL" id="VFSV01000021">
    <property type="protein sequence ID" value="TRD17834.1"/>
    <property type="molecule type" value="Genomic_DNA"/>
</dbReference>
<dbReference type="Gene3D" id="2.40.10.120">
    <property type="match status" value="1"/>
</dbReference>
<dbReference type="SUPFAM" id="SSF50494">
    <property type="entry name" value="Trypsin-like serine proteases"/>
    <property type="match status" value="1"/>
</dbReference>
<evidence type="ECO:0000313" key="2">
    <source>
        <dbReference type="EMBL" id="TRD17834.1"/>
    </source>
</evidence>
<reference evidence="2 3" key="1">
    <citation type="submission" date="2019-06" db="EMBL/GenBank/DDBJ databases">
        <title>Paenimaribius caenipelagi gen. nov., sp. nov., isolated from a tidal flat.</title>
        <authorList>
            <person name="Yoon J.-H."/>
        </authorList>
    </citation>
    <scope>NUCLEOTIDE SEQUENCE [LARGE SCALE GENOMIC DNA]</scope>
    <source>
        <strain evidence="2 3">JBTF-M29</strain>
    </source>
</reference>
<protein>
    <submittedName>
        <fullName evidence="2">Trypsin-like peptidase domain-containing protein</fullName>
    </submittedName>
</protein>